<dbReference type="SUPFAM" id="SSF55486">
    <property type="entry name" value="Metalloproteases ('zincins'), catalytic domain"/>
    <property type="match status" value="1"/>
</dbReference>
<evidence type="ECO:0000256" key="1">
    <source>
        <dbReference type="ARBA" id="ARBA00008721"/>
    </source>
</evidence>
<dbReference type="Pfam" id="PF05572">
    <property type="entry name" value="Peptidase_M43"/>
    <property type="match status" value="1"/>
</dbReference>
<keyword evidence="5" id="KW-0378">Hydrolase</keyword>
<dbReference type="Proteomes" id="UP000317716">
    <property type="component" value="Unassembled WGS sequence"/>
</dbReference>
<keyword evidence="2 11" id="KW-0645">Protease</keyword>
<comment type="caution">
    <text evidence="11">The sequence shown here is derived from an EMBL/GenBank/DDBJ whole genome shotgun (WGS) entry which is preliminary data.</text>
</comment>
<dbReference type="InterPro" id="IPR008754">
    <property type="entry name" value="Peptidase_M43"/>
</dbReference>
<evidence type="ECO:0000256" key="8">
    <source>
        <dbReference type="ARBA" id="ARBA00023157"/>
    </source>
</evidence>
<dbReference type="GO" id="GO:0046872">
    <property type="term" value="F:metal ion binding"/>
    <property type="evidence" value="ECO:0007669"/>
    <property type="project" value="UniProtKB-KW"/>
</dbReference>
<name>A0A538T5B6_UNCEI</name>
<organism evidence="11 12">
    <name type="scientific">Eiseniibacteriota bacterium</name>
    <dbReference type="NCBI Taxonomy" id="2212470"/>
    <lineage>
        <taxon>Bacteria</taxon>
        <taxon>Candidatus Eiseniibacteriota</taxon>
    </lineage>
</organism>
<evidence type="ECO:0000256" key="6">
    <source>
        <dbReference type="ARBA" id="ARBA00022833"/>
    </source>
</evidence>
<feature type="compositionally biased region" description="Basic and acidic residues" evidence="9">
    <location>
        <begin position="387"/>
        <end position="404"/>
    </location>
</feature>
<dbReference type="CDD" id="cd04275">
    <property type="entry name" value="ZnMc_pappalysin_like"/>
    <property type="match status" value="1"/>
</dbReference>
<evidence type="ECO:0000256" key="2">
    <source>
        <dbReference type="ARBA" id="ARBA00022670"/>
    </source>
</evidence>
<feature type="region of interest" description="Disordered" evidence="9">
    <location>
        <begin position="387"/>
        <end position="457"/>
    </location>
</feature>
<dbReference type="EMBL" id="VBOS01000066">
    <property type="protein sequence ID" value="TMQ58835.1"/>
    <property type="molecule type" value="Genomic_DNA"/>
</dbReference>
<dbReference type="PANTHER" id="PTHR47466">
    <property type="match status" value="1"/>
</dbReference>
<evidence type="ECO:0000256" key="4">
    <source>
        <dbReference type="ARBA" id="ARBA00022729"/>
    </source>
</evidence>
<evidence type="ECO:0000259" key="10">
    <source>
        <dbReference type="Pfam" id="PF05572"/>
    </source>
</evidence>
<dbReference type="PANTHER" id="PTHR47466:SF1">
    <property type="entry name" value="METALLOPROTEASE MEP1 (AFU_ORTHOLOGUE AFUA_1G07730)-RELATED"/>
    <property type="match status" value="1"/>
</dbReference>
<keyword evidence="7 11" id="KW-0482">Metalloprotease</keyword>
<dbReference type="AlphaFoldDB" id="A0A538T5B6"/>
<evidence type="ECO:0000256" key="5">
    <source>
        <dbReference type="ARBA" id="ARBA00022801"/>
    </source>
</evidence>
<evidence type="ECO:0000313" key="12">
    <source>
        <dbReference type="Proteomes" id="UP000317716"/>
    </source>
</evidence>
<accession>A0A538T5B6</accession>
<evidence type="ECO:0000256" key="9">
    <source>
        <dbReference type="SAM" id="MobiDB-lite"/>
    </source>
</evidence>
<dbReference type="Gene3D" id="3.40.390.10">
    <property type="entry name" value="Collagenase (Catalytic Domain)"/>
    <property type="match status" value="1"/>
</dbReference>
<dbReference type="GO" id="GO:0008237">
    <property type="term" value="F:metallopeptidase activity"/>
    <property type="evidence" value="ECO:0007669"/>
    <property type="project" value="UniProtKB-KW"/>
</dbReference>
<evidence type="ECO:0000256" key="7">
    <source>
        <dbReference type="ARBA" id="ARBA00023049"/>
    </source>
</evidence>
<keyword evidence="4" id="KW-0732">Signal</keyword>
<reference evidence="11 12" key="1">
    <citation type="journal article" date="2019" name="Nat. Microbiol.">
        <title>Mediterranean grassland soil C-N compound turnover is dependent on rainfall and depth, and is mediated by genomically divergent microorganisms.</title>
        <authorList>
            <person name="Diamond S."/>
            <person name="Andeer P.F."/>
            <person name="Li Z."/>
            <person name="Crits-Christoph A."/>
            <person name="Burstein D."/>
            <person name="Anantharaman K."/>
            <person name="Lane K.R."/>
            <person name="Thomas B.C."/>
            <person name="Pan C."/>
            <person name="Northen T.R."/>
            <person name="Banfield J.F."/>
        </authorList>
    </citation>
    <scope>NUCLEOTIDE SEQUENCE [LARGE SCALE GENOMIC DNA]</scope>
    <source>
        <strain evidence="11">WS_2</strain>
    </source>
</reference>
<comment type="similarity">
    <text evidence="1">Belongs to the peptidase M43B family.</text>
</comment>
<sequence>MCWARWPERGGRCGAASGPCPQPGRTHFSIRFCSATIAGSRTRRSGKAGRRSGGHTRSDSMFLRVPLCAALLCCALPAACVAAASDPDLALALTTPAMTEAKSRTCATPEPTAQERAKLTSLRRSFAQGPAATVGGTIQVALHVIHDGAQGNVSDEQIEEQVRELNHNFLGTGYRFSLASVDRTDDGRWFRLLPGTGEEKHMKQALAIDPAHRLNVYTCSPGHDLLGWSYFPFSFPEDNFMHGVVIHYGSLPGGPIVPYNLGRTLTHEVGHYLGLLHTFQGGCSEPGDYVADTPAEATPNYLCPDSRNTCPAPGDDPIHNYMDYSPDACYTEFTAGQDVRMDAIVPFYRPSLLDARLAFEPPAVPAAGVPDMPRVLAFRGGWPNPFRDETVASGRERDRRHDAAGRPQCAVPRREAARRPLLRQAARRRHTAHPGLDARSLEGVSKPGVVMSATAPG</sequence>
<keyword evidence="6" id="KW-0862">Zinc</keyword>
<dbReference type="InterPro" id="IPR024079">
    <property type="entry name" value="MetalloPept_cat_dom_sf"/>
</dbReference>
<keyword evidence="8" id="KW-1015">Disulfide bond</keyword>
<dbReference type="GO" id="GO:0006508">
    <property type="term" value="P:proteolysis"/>
    <property type="evidence" value="ECO:0007669"/>
    <property type="project" value="UniProtKB-KW"/>
</dbReference>
<keyword evidence="3" id="KW-0479">Metal-binding</keyword>
<gene>
    <name evidence="11" type="ORF">E6K72_02145</name>
</gene>
<feature type="domain" description="Peptidase M43 pregnancy-associated plasma-A" evidence="10">
    <location>
        <begin position="260"/>
        <end position="345"/>
    </location>
</feature>
<proteinExistence type="inferred from homology"/>
<evidence type="ECO:0000313" key="11">
    <source>
        <dbReference type="EMBL" id="TMQ58835.1"/>
    </source>
</evidence>
<evidence type="ECO:0000256" key="3">
    <source>
        <dbReference type="ARBA" id="ARBA00022723"/>
    </source>
</evidence>
<protein>
    <submittedName>
        <fullName evidence="11">Zinc metalloprotease</fullName>
    </submittedName>
</protein>